<proteinExistence type="predicted"/>
<dbReference type="AlphaFoldDB" id="A0AAN9Y7A3"/>
<gene>
    <name evidence="2" type="ORF">V9T40_009187</name>
</gene>
<name>A0AAN9Y7A3_9HEMI</name>
<dbReference type="EMBL" id="JBBCAQ010000010">
    <property type="protein sequence ID" value="KAK7601746.1"/>
    <property type="molecule type" value="Genomic_DNA"/>
</dbReference>
<feature type="compositionally biased region" description="Polar residues" evidence="1">
    <location>
        <begin position="370"/>
        <end position="382"/>
    </location>
</feature>
<keyword evidence="3" id="KW-1185">Reference proteome</keyword>
<evidence type="ECO:0000313" key="2">
    <source>
        <dbReference type="EMBL" id="KAK7601746.1"/>
    </source>
</evidence>
<organism evidence="2 3">
    <name type="scientific">Parthenolecanium corni</name>
    <dbReference type="NCBI Taxonomy" id="536013"/>
    <lineage>
        <taxon>Eukaryota</taxon>
        <taxon>Metazoa</taxon>
        <taxon>Ecdysozoa</taxon>
        <taxon>Arthropoda</taxon>
        <taxon>Hexapoda</taxon>
        <taxon>Insecta</taxon>
        <taxon>Pterygota</taxon>
        <taxon>Neoptera</taxon>
        <taxon>Paraneoptera</taxon>
        <taxon>Hemiptera</taxon>
        <taxon>Sternorrhyncha</taxon>
        <taxon>Coccoidea</taxon>
        <taxon>Coccidae</taxon>
        <taxon>Parthenolecanium</taxon>
    </lineage>
</organism>
<feature type="compositionally biased region" description="Basic and acidic residues" evidence="1">
    <location>
        <begin position="392"/>
        <end position="404"/>
    </location>
</feature>
<feature type="region of interest" description="Disordered" evidence="1">
    <location>
        <begin position="1"/>
        <end position="36"/>
    </location>
</feature>
<feature type="compositionally biased region" description="Basic and acidic residues" evidence="1">
    <location>
        <begin position="1"/>
        <end position="19"/>
    </location>
</feature>
<protein>
    <submittedName>
        <fullName evidence="2">Uncharacterized protein</fullName>
    </submittedName>
</protein>
<dbReference type="Proteomes" id="UP001367676">
    <property type="component" value="Unassembled WGS sequence"/>
</dbReference>
<comment type="caution">
    <text evidence="2">The sequence shown here is derived from an EMBL/GenBank/DDBJ whole genome shotgun (WGS) entry which is preliminary data.</text>
</comment>
<accession>A0AAN9Y7A3</accession>
<reference evidence="2 3" key="1">
    <citation type="submission" date="2024-03" db="EMBL/GenBank/DDBJ databases">
        <title>Adaptation during the transition from Ophiocordyceps entomopathogen to insect associate is accompanied by gene loss and intensified selection.</title>
        <authorList>
            <person name="Ward C.M."/>
            <person name="Onetto C.A."/>
            <person name="Borneman A.R."/>
        </authorList>
    </citation>
    <scope>NUCLEOTIDE SEQUENCE [LARGE SCALE GENOMIC DNA]</scope>
    <source>
        <strain evidence="2">AWRI1</strain>
        <tissue evidence="2">Single Adult Female</tissue>
    </source>
</reference>
<evidence type="ECO:0000313" key="3">
    <source>
        <dbReference type="Proteomes" id="UP001367676"/>
    </source>
</evidence>
<feature type="region of interest" description="Disordered" evidence="1">
    <location>
        <begin position="346"/>
        <end position="404"/>
    </location>
</feature>
<sequence>MPETNKHHDPGKTGDKDNKSIMSPGKSNLPKPVPKDHEFESIVAKFFEKNKKLKSIEKPMGQMTVEEKAKYSSLVEEIENDKYLIRKTSITEIQDSDPKSVAVWNHLQNENLQTSVTSLIESLRAETLQMRREQKQDLLDFKETIMQKEGPTKNKNPIKNTIEPTNQYDDWTPRGEQQVNQNTSVQNIVKRNLSPSNTKQINKFALRNQPLNKANISKNRHDPCLIENKKQNPKDNKNVQIEKKNLNPKNISTTKHGYQYGAASTGILNQPTSNFTAQTSQISGSNVADSLATDLDKNTPLSAHEIINHNSENMFTTPIRAASESGIDEIENQKERSFAELKRERIAFEEDKEEESSEEEYGDEEKEQFITEQINQSEYTRNGENEENPDDDNFHPESNINREHISPVKSEMSLVTDGLINALNRMNKQSPYFQSMDPGKIKPWKFDDERAAPEIIEEFESVTDSITDTIQKASYFRKLFKIELFPRCQTMPRNSNYEELKSWFLKVAWSKTERKRRIQEIWKMTMENTKFSIVSQYIAYINAKLEQCQETPLNRIHIIKKKLPLHMAIMSEPNWYSSPDKLINSLIALEKRNSTMEVGEQTKGQSKNTFPEKTERKTYIMTNPVSYDS</sequence>
<evidence type="ECO:0000256" key="1">
    <source>
        <dbReference type="SAM" id="MobiDB-lite"/>
    </source>
</evidence>
<feature type="compositionally biased region" description="Acidic residues" evidence="1">
    <location>
        <begin position="350"/>
        <end position="366"/>
    </location>
</feature>